<evidence type="ECO:0000256" key="8">
    <source>
        <dbReference type="ARBA" id="ARBA00025100"/>
    </source>
</evidence>
<protein>
    <submittedName>
        <fullName evidence="11">Uncharacterized protein</fullName>
    </submittedName>
</protein>
<proteinExistence type="inferred from homology"/>
<organism evidence="11 12">
    <name type="scientific">Populus tomentosa</name>
    <name type="common">Chinese white poplar</name>
    <dbReference type="NCBI Taxonomy" id="118781"/>
    <lineage>
        <taxon>Eukaryota</taxon>
        <taxon>Viridiplantae</taxon>
        <taxon>Streptophyta</taxon>
        <taxon>Embryophyta</taxon>
        <taxon>Tracheophyta</taxon>
        <taxon>Spermatophyta</taxon>
        <taxon>Magnoliopsida</taxon>
        <taxon>eudicotyledons</taxon>
        <taxon>Gunneridae</taxon>
        <taxon>Pentapetalae</taxon>
        <taxon>rosids</taxon>
        <taxon>fabids</taxon>
        <taxon>Malpighiales</taxon>
        <taxon>Salicaceae</taxon>
        <taxon>Saliceae</taxon>
        <taxon>Populus</taxon>
    </lineage>
</organism>
<evidence type="ECO:0000313" key="12">
    <source>
        <dbReference type="Proteomes" id="UP000886885"/>
    </source>
</evidence>
<dbReference type="GO" id="GO:0080162">
    <property type="term" value="P:endoplasmic reticulum to cytosol auxin transport"/>
    <property type="evidence" value="ECO:0007669"/>
    <property type="project" value="InterPro"/>
</dbReference>
<evidence type="ECO:0000256" key="2">
    <source>
        <dbReference type="ARBA" id="ARBA00022448"/>
    </source>
</evidence>
<feature type="transmembrane region" description="Helical" evidence="10">
    <location>
        <begin position="20"/>
        <end position="38"/>
    </location>
</feature>
<comment type="function">
    <text evidence="8">Involved in cellular auxin homeostasis by regulating auxin metabolism. Regulates intracellular auxin accumulation at the endoplasmic reticulum and thus auxin availability for nuclear auxin signaling.</text>
</comment>
<evidence type="ECO:0000256" key="10">
    <source>
        <dbReference type="SAM" id="Phobius"/>
    </source>
</evidence>
<keyword evidence="12" id="KW-1185">Reference proteome</keyword>
<evidence type="ECO:0000256" key="4">
    <source>
        <dbReference type="ARBA" id="ARBA00022824"/>
    </source>
</evidence>
<name>A0A8X7ZR99_POPTO</name>
<evidence type="ECO:0000256" key="7">
    <source>
        <dbReference type="ARBA" id="ARBA00023294"/>
    </source>
</evidence>
<comment type="caution">
    <text evidence="11">The sequence shown here is derived from an EMBL/GenBank/DDBJ whole genome shotgun (WGS) entry which is preliminary data.</text>
</comment>
<feature type="transmembrane region" description="Helical" evidence="10">
    <location>
        <begin position="44"/>
        <end position="68"/>
    </location>
</feature>
<evidence type="ECO:0000256" key="1">
    <source>
        <dbReference type="ARBA" id="ARBA00004477"/>
    </source>
</evidence>
<dbReference type="InterPro" id="IPR045033">
    <property type="entry name" value="PILS1/3/4/5/7"/>
</dbReference>
<dbReference type="InterPro" id="IPR004776">
    <property type="entry name" value="Mem_transp_PIN-like"/>
</dbReference>
<reference evidence="11" key="1">
    <citation type="journal article" date="2020" name="bioRxiv">
        <title>Hybrid origin of Populus tomentosa Carr. identified through genome sequencing and phylogenomic analysis.</title>
        <authorList>
            <person name="An X."/>
            <person name="Gao K."/>
            <person name="Chen Z."/>
            <person name="Li J."/>
            <person name="Yang X."/>
            <person name="Yang X."/>
            <person name="Zhou J."/>
            <person name="Guo T."/>
            <person name="Zhao T."/>
            <person name="Huang S."/>
            <person name="Miao D."/>
            <person name="Khan W.U."/>
            <person name="Rao P."/>
            <person name="Ye M."/>
            <person name="Lei B."/>
            <person name="Liao W."/>
            <person name="Wang J."/>
            <person name="Ji L."/>
            <person name="Li Y."/>
            <person name="Guo B."/>
            <person name="Mustafa N.S."/>
            <person name="Li S."/>
            <person name="Yun Q."/>
            <person name="Keller S.R."/>
            <person name="Mao J."/>
            <person name="Zhang R."/>
            <person name="Strauss S.H."/>
        </authorList>
    </citation>
    <scope>NUCLEOTIDE SEQUENCE</scope>
    <source>
        <strain evidence="11">GM15</strain>
        <tissue evidence="11">Leaf</tissue>
    </source>
</reference>
<sequence length="88" mass="9880">MATEYLNLLPKDARRSLNKLVFMVFTPSLMFASLAKTVTLEDIISWWFMPVNIGFTFLIGGILGWILVKILRPKPYLEGLVIATCSSG</sequence>
<dbReference type="AlphaFoldDB" id="A0A8X7ZR99"/>
<comment type="similarity">
    <text evidence="9">Belongs to the auxin efflux carrier (TC 2.A.69.2) family.</text>
</comment>
<keyword evidence="7" id="KW-0927">Auxin signaling pathway</keyword>
<evidence type="ECO:0000256" key="9">
    <source>
        <dbReference type="ARBA" id="ARBA00025752"/>
    </source>
</evidence>
<evidence type="ECO:0000256" key="3">
    <source>
        <dbReference type="ARBA" id="ARBA00022692"/>
    </source>
</evidence>
<keyword evidence="2" id="KW-0813">Transport</keyword>
<dbReference type="PANTHER" id="PTHR31651">
    <property type="match status" value="1"/>
</dbReference>
<keyword evidence="4" id="KW-0256">Endoplasmic reticulum</keyword>
<comment type="subcellular location">
    <subcellularLocation>
        <location evidence="1">Endoplasmic reticulum membrane</location>
        <topology evidence="1">Multi-pass membrane protein</topology>
    </subcellularLocation>
</comment>
<keyword evidence="3 10" id="KW-0812">Transmembrane</keyword>
<dbReference type="Pfam" id="PF03547">
    <property type="entry name" value="Mem_trans"/>
    <property type="match status" value="1"/>
</dbReference>
<evidence type="ECO:0000313" key="11">
    <source>
        <dbReference type="EMBL" id="KAG6775588.1"/>
    </source>
</evidence>
<dbReference type="PANTHER" id="PTHR31651:SF3">
    <property type="entry name" value="PROTEIN PIN-LIKES 7"/>
    <property type="match status" value="1"/>
</dbReference>
<dbReference type="EMBL" id="JAAWWB010000009">
    <property type="protein sequence ID" value="KAG6775588.1"/>
    <property type="molecule type" value="Genomic_DNA"/>
</dbReference>
<keyword evidence="5 10" id="KW-1133">Transmembrane helix</keyword>
<evidence type="ECO:0000256" key="6">
    <source>
        <dbReference type="ARBA" id="ARBA00023136"/>
    </source>
</evidence>
<dbReference type="OrthoDB" id="191139at2759"/>
<keyword evidence="6 10" id="KW-0472">Membrane</keyword>
<dbReference type="GO" id="GO:0005789">
    <property type="term" value="C:endoplasmic reticulum membrane"/>
    <property type="evidence" value="ECO:0007669"/>
    <property type="project" value="UniProtKB-SubCell"/>
</dbReference>
<accession>A0A8X7ZR99</accession>
<evidence type="ECO:0000256" key="5">
    <source>
        <dbReference type="ARBA" id="ARBA00022989"/>
    </source>
</evidence>
<dbReference type="GO" id="GO:0009734">
    <property type="term" value="P:auxin-activated signaling pathway"/>
    <property type="evidence" value="ECO:0007669"/>
    <property type="project" value="UniProtKB-KW"/>
</dbReference>
<dbReference type="Proteomes" id="UP000886885">
    <property type="component" value="Chromosome 5A"/>
</dbReference>
<gene>
    <name evidence="11" type="ORF">POTOM_019066</name>
</gene>